<dbReference type="SUPFAM" id="SSF47413">
    <property type="entry name" value="lambda repressor-like DNA-binding domains"/>
    <property type="match status" value="2"/>
</dbReference>
<dbReference type="AlphaFoldDB" id="A0A977PUK7"/>
<feature type="domain" description="HTH cro/C1-type" evidence="3">
    <location>
        <begin position="254"/>
        <end position="310"/>
    </location>
</feature>
<evidence type="ECO:0000313" key="4">
    <source>
        <dbReference type="EMBL" id="UXE59427.1"/>
    </source>
</evidence>
<dbReference type="KEGG" id="wna:KA717_26890"/>
<dbReference type="CDD" id="cd00093">
    <property type="entry name" value="HTH_XRE"/>
    <property type="match status" value="1"/>
</dbReference>
<dbReference type="InterPro" id="IPR001387">
    <property type="entry name" value="Cro/C1-type_HTH"/>
</dbReference>
<dbReference type="GO" id="GO:0003677">
    <property type="term" value="F:DNA binding"/>
    <property type="evidence" value="ECO:0007669"/>
    <property type="project" value="InterPro"/>
</dbReference>
<feature type="coiled-coil region" evidence="1">
    <location>
        <begin position="216"/>
        <end position="268"/>
    </location>
</feature>
<proteinExistence type="predicted"/>
<feature type="region of interest" description="Disordered" evidence="2">
    <location>
        <begin position="385"/>
        <end position="405"/>
    </location>
</feature>
<dbReference type="SMART" id="SM00530">
    <property type="entry name" value="HTH_XRE"/>
    <property type="match status" value="2"/>
</dbReference>
<evidence type="ECO:0000256" key="1">
    <source>
        <dbReference type="SAM" id="Coils"/>
    </source>
</evidence>
<reference evidence="4" key="1">
    <citation type="submission" date="2021-04" db="EMBL/GenBank/DDBJ databases">
        <title>Genome sequence of Woronichinia naegeliana from Washington state freshwater lake bloom.</title>
        <authorList>
            <person name="Dreher T.W."/>
        </authorList>
    </citation>
    <scope>NUCLEOTIDE SEQUENCE</scope>
    <source>
        <strain evidence="4">WA131</strain>
    </source>
</reference>
<gene>
    <name evidence="4" type="ORF">KA717_26890</name>
</gene>
<keyword evidence="1" id="KW-0175">Coiled coil</keyword>
<name>A0A977PUK7_9CYAN</name>
<organism evidence="4">
    <name type="scientific">Woronichinia naegeliana WA131</name>
    <dbReference type="NCBI Taxonomy" id="2824559"/>
    <lineage>
        <taxon>Bacteria</taxon>
        <taxon>Bacillati</taxon>
        <taxon>Cyanobacteriota</taxon>
        <taxon>Cyanophyceae</taxon>
        <taxon>Synechococcales</taxon>
        <taxon>Coelosphaeriaceae</taxon>
        <taxon>Woronichinia</taxon>
    </lineage>
</organism>
<dbReference type="Proteomes" id="UP001065613">
    <property type="component" value="Chromosome"/>
</dbReference>
<protein>
    <submittedName>
        <fullName evidence="4">Helix-turn-helix domain-containing protein</fullName>
    </submittedName>
</protein>
<dbReference type="EMBL" id="CP073041">
    <property type="protein sequence ID" value="UXE59427.1"/>
    <property type="molecule type" value="Genomic_DNA"/>
</dbReference>
<dbReference type="SUPFAM" id="SSF48452">
    <property type="entry name" value="TPR-like"/>
    <property type="match status" value="1"/>
</dbReference>
<evidence type="ECO:0000259" key="3">
    <source>
        <dbReference type="SMART" id="SM00530"/>
    </source>
</evidence>
<evidence type="ECO:0000256" key="2">
    <source>
        <dbReference type="SAM" id="MobiDB-lite"/>
    </source>
</evidence>
<feature type="domain" description="HTH cro/C1-type" evidence="3">
    <location>
        <begin position="323"/>
        <end position="374"/>
    </location>
</feature>
<dbReference type="InterPro" id="IPR011990">
    <property type="entry name" value="TPR-like_helical_dom_sf"/>
</dbReference>
<sequence>MMESTDSSSRKQATLSVPKIMPRVSLYYWPPFVLPGDELKVSLSVDGKLPEDMKLRVELISELGEIAKLDEITLPLKSANEQGKNPLSVKFVIPAELSKGTYILQVRNNNNVLDTARLDISENENFVKAVVSKSESFRKALEQEDFVSEAMDFCSYDNAFKSQRKAAELYEQAGEVKIAARSWQELGETLLKNNEFSLSKEALQASLSLWSKIEDSEEKQIAVEQLNQEIEIIEEELSYCLDQFPLTIKNFALKIKAFREELNLSEDEAALLLPGCTSSMIRNYETEDKLKKLEKYMQLAEVLGCPIYRLIEYPVKTQHINSRLSILRERKQHSVDELHIKSGVSLTNLKKWEQGDDLLSLKKYLDVYYSILKLLAERSGHLYPRLPSSPKELQNPQQNPKEKSE</sequence>
<dbReference type="InterPro" id="IPR010982">
    <property type="entry name" value="Lambda_DNA-bd_dom_sf"/>
</dbReference>
<dbReference type="Gene3D" id="1.10.260.40">
    <property type="entry name" value="lambda repressor-like DNA-binding domains"/>
    <property type="match status" value="1"/>
</dbReference>
<accession>A0A977PUK7</accession>